<proteinExistence type="predicted"/>
<sequence length="184" mass="20654">MSFFKFLGSKTFLYQIILAIIAIFLLIYLALHLLKSSTNHGEFTVVPDLSRKTFNQAKLLLDNAGLRAELVDSTNFNPNYPRFSVIEQNPAAGEKVKENRKIYLKINRSGYEKVTVPDLIQVTFRNATSIVKAVGLEIKEVEYVDNIGKDMVLGVKYEGKEIKAGTKIPKTSRIVLVCGNGKRN</sequence>
<gene>
    <name evidence="3" type="ORF">MQE35_13860</name>
</gene>
<dbReference type="RefSeq" id="WP_255842059.1">
    <property type="nucleotide sequence ID" value="NZ_CP094358.1"/>
</dbReference>
<evidence type="ECO:0000313" key="4">
    <source>
        <dbReference type="Proteomes" id="UP000831290"/>
    </source>
</evidence>
<dbReference type="CDD" id="cd06577">
    <property type="entry name" value="PASTA_pknB"/>
    <property type="match status" value="2"/>
</dbReference>
<keyword evidence="1" id="KW-0812">Transmembrane</keyword>
<feature type="domain" description="PASTA" evidence="2">
    <location>
        <begin position="110"/>
        <end position="180"/>
    </location>
</feature>
<reference evidence="3" key="1">
    <citation type="submission" date="2022-03" db="EMBL/GenBank/DDBJ databases">
        <title>Description of Abyssus ytuae gen. nov., sp. nov., a novel member of the family Flavobacteriaceae isolated from the sediment of Mariana Trench.</title>
        <authorList>
            <person name="Zhang J."/>
            <person name="Xu X."/>
        </authorList>
    </citation>
    <scope>NUCLEOTIDE SEQUENCE</scope>
    <source>
        <strain evidence="3">MT3330</strain>
    </source>
</reference>
<keyword evidence="1" id="KW-1133">Transmembrane helix</keyword>
<dbReference type="PROSITE" id="PS51178">
    <property type="entry name" value="PASTA"/>
    <property type="match status" value="2"/>
</dbReference>
<organism evidence="3 4">
    <name type="scientific">Abyssalbus ytuae</name>
    <dbReference type="NCBI Taxonomy" id="2926907"/>
    <lineage>
        <taxon>Bacteria</taxon>
        <taxon>Pseudomonadati</taxon>
        <taxon>Bacteroidota</taxon>
        <taxon>Flavobacteriia</taxon>
        <taxon>Flavobacteriales</taxon>
        <taxon>Flavobacteriaceae</taxon>
        <taxon>Abyssalbus</taxon>
    </lineage>
</organism>
<accession>A0A9E6ZU85</accession>
<evidence type="ECO:0000259" key="2">
    <source>
        <dbReference type="PROSITE" id="PS51178"/>
    </source>
</evidence>
<dbReference type="Proteomes" id="UP000831290">
    <property type="component" value="Chromosome"/>
</dbReference>
<dbReference type="KEGG" id="fbm:MQE35_13860"/>
<name>A0A9E6ZU85_9FLAO</name>
<evidence type="ECO:0000313" key="3">
    <source>
        <dbReference type="EMBL" id="UOB16816.1"/>
    </source>
</evidence>
<feature type="transmembrane region" description="Helical" evidence="1">
    <location>
        <begin position="12"/>
        <end position="31"/>
    </location>
</feature>
<keyword evidence="1" id="KW-0472">Membrane</keyword>
<dbReference type="SUPFAM" id="SSF54184">
    <property type="entry name" value="Penicillin-binding protein 2x (pbp-2x), c-terminal domain"/>
    <property type="match status" value="1"/>
</dbReference>
<dbReference type="SMART" id="SM00740">
    <property type="entry name" value="PASTA"/>
    <property type="match status" value="2"/>
</dbReference>
<evidence type="ECO:0000256" key="1">
    <source>
        <dbReference type="SAM" id="Phobius"/>
    </source>
</evidence>
<dbReference type="AlphaFoldDB" id="A0A9E6ZU85"/>
<dbReference type="EMBL" id="CP094358">
    <property type="protein sequence ID" value="UOB16816.1"/>
    <property type="molecule type" value="Genomic_DNA"/>
</dbReference>
<dbReference type="Pfam" id="PF03793">
    <property type="entry name" value="PASTA"/>
    <property type="match status" value="1"/>
</dbReference>
<feature type="domain" description="PASTA" evidence="2">
    <location>
        <begin position="35"/>
        <end position="108"/>
    </location>
</feature>
<keyword evidence="4" id="KW-1185">Reference proteome</keyword>
<dbReference type="Gene3D" id="3.30.10.20">
    <property type="match status" value="2"/>
</dbReference>
<protein>
    <submittedName>
        <fullName evidence="3">PASTA domain-containing protein</fullName>
    </submittedName>
</protein>
<dbReference type="InterPro" id="IPR005543">
    <property type="entry name" value="PASTA_dom"/>
</dbReference>